<feature type="chain" id="PRO_5027042061" evidence="1">
    <location>
        <begin position="21"/>
        <end position="119"/>
    </location>
</feature>
<name>A0A6P1Y0Z1_9SPIR</name>
<feature type="signal peptide" evidence="1">
    <location>
        <begin position="1"/>
        <end position="20"/>
    </location>
</feature>
<dbReference type="KEGG" id="trz:GWP43_07175"/>
<proteinExistence type="predicted"/>
<dbReference type="RefSeq" id="WP_162663593.1">
    <property type="nucleotide sequence ID" value="NZ_CP048020.1"/>
</dbReference>
<reference evidence="2 3" key="1">
    <citation type="submission" date="2020-01" db="EMBL/GenBank/DDBJ databases">
        <title>Complete genome sequence of a human oral phylogroup 1 Treponema sp. strain ATCC 700766, originally isolated from periodontitis dental plaque.</title>
        <authorList>
            <person name="Chan Y."/>
            <person name="Huo Y.-B."/>
            <person name="Yu X.-L."/>
            <person name="Zeng H."/>
            <person name="Leung W.-K."/>
            <person name="Watt R.M."/>
        </authorList>
    </citation>
    <scope>NUCLEOTIDE SEQUENCE [LARGE SCALE GENOMIC DNA]</scope>
    <source>
        <strain evidence="2 3">OMZ 804</strain>
    </source>
</reference>
<dbReference type="AlphaFoldDB" id="A0A6P1Y0Z1"/>
<evidence type="ECO:0000256" key="1">
    <source>
        <dbReference type="SAM" id="SignalP"/>
    </source>
</evidence>
<accession>A0A6P1Y0Z1</accession>
<dbReference type="Proteomes" id="UP000464374">
    <property type="component" value="Chromosome"/>
</dbReference>
<organism evidence="2 3">
    <name type="scientific">Treponema vincentii</name>
    <dbReference type="NCBI Taxonomy" id="69710"/>
    <lineage>
        <taxon>Bacteria</taxon>
        <taxon>Pseudomonadati</taxon>
        <taxon>Spirochaetota</taxon>
        <taxon>Spirochaetia</taxon>
        <taxon>Spirochaetales</taxon>
        <taxon>Treponemataceae</taxon>
        <taxon>Treponema</taxon>
    </lineage>
</organism>
<evidence type="ECO:0000313" key="2">
    <source>
        <dbReference type="EMBL" id="QHX43265.1"/>
    </source>
</evidence>
<sequence length="119" mass="13902">MNKKILALCAFMLLAVVLSAQTVQTKKQKIKVEGRANASLYLTEIYKTDNWAEYYCVYEEDKNTFDENEAEKVMYEFFSNYKRDKGFSSVEVEDLKGASIGKTMTTMEKRVIFRHVNKR</sequence>
<dbReference type="EMBL" id="CP048020">
    <property type="protein sequence ID" value="QHX43265.1"/>
    <property type="molecule type" value="Genomic_DNA"/>
</dbReference>
<evidence type="ECO:0000313" key="3">
    <source>
        <dbReference type="Proteomes" id="UP000464374"/>
    </source>
</evidence>
<gene>
    <name evidence="2" type="ORF">GWP43_07175</name>
</gene>
<keyword evidence="1" id="KW-0732">Signal</keyword>
<protein>
    <submittedName>
        <fullName evidence="2">Uncharacterized protein</fullName>
    </submittedName>
</protein>